<sequence length="104" mass="11048">MFVISRASLNLPISMSNAVVTRIFSLPQSNFLLETGRTFAKGRKSKDEASVGTIEVPSDVGPTIKANAVSLMEAAMAALSTELNKLRTGRASPGMLDHIIVETA</sequence>
<evidence type="ECO:0000313" key="1">
    <source>
        <dbReference type="EMBL" id="KAI4350537.1"/>
    </source>
</evidence>
<protein>
    <submittedName>
        <fullName evidence="1">Uncharacterized protein</fullName>
    </submittedName>
</protein>
<reference evidence="1 2" key="1">
    <citation type="journal article" date="2022" name="DNA Res.">
        <title>Chromosomal-level genome assembly of the orchid tree Bauhinia variegata (Leguminosae; Cercidoideae) supports the allotetraploid origin hypothesis of Bauhinia.</title>
        <authorList>
            <person name="Zhong Y."/>
            <person name="Chen Y."/>
            <person name="Zheng D."/>
            <person name="Pang J."/>
            <person name="Liu Y."/>
            <person name="Luo S."/>
            <person name="Meng S."/>
            <person name="Qian L."/>
            <person name="Wei D."/>
            <person name="Dai S."/>
            <person name="Zhou R."/>
        </authorList>
    </citation>
    <scope>NUCLEOTIDE SEQUENCE [LARGE SCALE GENOMIC DNA]</scope>
    <source>
        <strain evidence="1">BV-YZ2020</strain>
    </source>
</reference>
<comment type="caution">
    <text evidence="1">The sequence shown here is derived from an EMBL/GenBank/DDBJ whole genome shotgun (WGS) entry which is preliminary data.</text>
</comment>
<dbReference type="EMBL" id="CM039428">
    <property type="protein sequence ID" value="KAI4350537.1"/>
    <property type="molecule type" value="Genomic_DNA"/>
</dbReference>
<gene>
    <name evidence="1" type="ORF">L6164_004985</name>
</gene>
<evidence type="ECO:0000313" key="2">
    <source>
        <dbReference type="Proteomes" id="UP000828941"/>
    </source>
</evidence>
<proteinExistence type="predicted"/>
<accession>A0ACB9PS05</accession>
<organism evidence="1 2">
    <name type="scientific">Bauhinia variegata</name>
    <name type="common">Purple orchid tree</name>
    <name type="synonym">Phanera variegata</name>
    <dbReference type="NCBI Taxonomy" id="167791"/>
    <lineage>
        <taxon>Eukaryota</taxon>
        <taxon>Viridiplantae</taxon>
        <taxon>Streptophyta</taxon>
        <taxon>Embryophyta</taxon>
        <taxon>Tracheophyta</taxon>
        <taxon>Spermatophyta</taxon>
        <taxon>Magnoliopsida</taxon>
        <taxon>eudicotyledons</taxon>
        <taxon>Gunneridae</taxon>
        <taxon>Pentapetalae</taxon>
        <taxon>rosids</taxon>
        <taxon>fabids</taxon>
        <taxon>Fabales</taxon>
        <taxon>Fabaceae</taxon>
        <taxon>Cercidoideae</taxon>
        <taxon>Cercideae</taxon>
        <taxon>Bauhiniinae</taxon>
        <taxon>Bauhinia</taxon>
    </lineage>
</organism>
<name>A0ACB9PS05_BAUVA</name>
<keyword evidence="2" id="KW-1185">Reference proteome</keyword>
<dbReference type="Proteomes" id="UP000828941">
    <property type="component" value="Chromosome 3"/>
</dbReference>